<accession>A0ACB8ZRT5</accession>
<dbReference type="Proteomes" id="UP001055811">
    <property type="component" value="Linkage Group LG08"/>
</dbReference>
<dbReference type="EMBL" id="CM042016">
    <property type="protein sequence ID" value="KAI3700414.1"/>
    <property type="molecule type" value="Genomic_DNA"/>
</dbReference>
<reference evidence="2" key="1">
    <citation type="journal article" date="2022" name="Mol. Ecol. Resour.">
        <title>The genomes of chicory, endive, great burdock and yacon provide insights into Asteraceae palaeo-polyploidization history and plant inulin production.</title>
        <authorList>
            <person name="Fan W."/>
            <person name="Wang S."/>
            <person name="Wang H."/>
            <person name="Wang A."/>
            <person name="Jiang F."/>
            <person name="Liu H."/>
            <person name="Zhao H."/>
            <person name="Xu D."/>
            <person name="Zhang Y."/>
        </authorList>
    </citation>
    <scope>NUCLEOTIDE SEQUENCE [LARGE SCALE GENOMIC DNA]</scope>
    <source>
        <strain evidence="2">cv. Punajuju</strain>
    </source>
</reference>
<evidence type="ECO:0000313" key="2">
    <source>
        <dbReference type="Proteomes" id="UP001055811"/>
    </source>
</evidence>
<sequence>MEGGELVYHIKRKANEESQDEPPKRVAMGNFMPTYMNITKHYSKPGKLGPRRRVEVFYTNNNEKYANRVACLCWSLIQHVTTEHHATAFYASALGAYASELLTRIIQTLEEANVKVSQVEVPTEAESLGYNTKVADLVNI</sequence>
<gene>
    <name evidence="1" type="ORF">L2E82_45042</name>
</gene>
<reference evidence="1 2" key="2">
    <citation type="journal article" date="2022" name="Mol. Ecol. Resour.">
        <title>The genomes of chicory, endive, great burdock and yacon provide insights into Asteraceae paleo-polyploidization history and plant inulin production.</title>
        <authorList>
            <person name="Fan W."/>
            <person name="Wang S."/>
            <person name="Wang H."/>
            <person name="Wang A."/>
            <person name="Jiang F."/>
            <person name="Liu H."/>
            <person name="Zhao H."/>
            <person name="Xu D."/>
            <person name="Zhang Y."/>
        </authorList>
    </citation>
    <scope>NUCLEOTIDE SEQUENCE [LARGE SCALE GENOMIC DNA]</scope>
    <source>
        <strain evidence="2">cv. Punajuju</strain>
        <tissue evidence="1">Leaves</tissue>
    </source>
</reference>
<protein>
    <submittedName>
        <fullName evidence="1">Uncharacterized protein</fullName>
    </submittedName>
</protein>
<evidence type="ECO:0000313" key="1">
    <source>
        <dbReference type="EMBL" id="KAI3700414.1"/>
    </source>
</evidence>
<comment type="caution">
    <text evidence="1">The sequence shown here is derived from an EMBL/GenBank/DDBJ whole genome shotgun (WGS) entry which is preliminary data.</text>
</comment>
<name>A0ACB8ZRT5_CICIN</name>
<proteinExistence type="predicted"/>
<organism evidence="1 2">
    <name type="scientific">Cichorium intybus</name>
    <name type="common">Chicory</name>
    <dbReference type="NCBI Taxonomy" id="13427"/>
    <lineage>
        <taxon>Eukaryota</taxon>
        <taxon>Viridiplantae</taxon>
        <taxon>Streptophyta</taxon>
        <taxon>Embryophyta</taxon>
        <taxon>Tracheophyta</taxon>
        <taxon>Spermatophyta</taxon>
        <taxon>Magnoliopsida</taxon>
        <taxon>eudicotyledons</taxon>
        <taxon>Gunneridae</taxon>
        <taxon>Pentapetalae</taxon>
        <taxon>asterids</taxon>
        <taxon>campanulids</taxon>
        <taxon>Asterales</taxon>
        <taxon>Asteraceae</taxon>
        <taxon>Cichorioideae</taxon>
        <taxon>Cichorieae</taxon>
        <taxon>Cichoriinae</taxon>
        <taxon>Cichorium</taxon>
    </lineage>
</organism>
<keyword evidence="2" id="KW-1185">Reference proteome</keyword>